<keyword evidence="4" id="KW-0067">ATP-binding</keyword>
<dbReference type="InterPro" id="IPR005114">
    <property type="entry name" value="Helicase_assoc"/>
</dbReference>
<comment type="caution">
    <text evidence="4">The sequence shown here is derived from an EMBL/GenBank/DDBJ whole genome shotgun (WGS) entry which is preliminary data.</text>
</comment>
<dbReference type="PANTHER" id="PTHR33418">
    <property type="entry name" value="HELICASE-ASSOCIATED"/>
    <property type="match status" value="1"/>
</dbReference>
<feature type="domain" description="Helicase-associated" evidence="2">
    <location>
        <begin position="192"/>
        <end position="253"/>
    </location>
</feature>
<dbReference type="Pfam" id="PF21743">
    <property type="entry name" value="PTM_DIR17_Tudor"/>
    <property type="match status" value="1"/>
</dbReference>
<evidence type="ECO:0000313" key="4">
    <source>
        <dbReference type="EMBL" id="CAB9517590.1"/>
    </source>
</evidence>
<dbReference type="AlphaFoldDB" id="A0A9N8EBY2"/>
<protein>
    <submittedName>
        <fullName evidence="4">Helicase</fullName>
    </submittedName>
</protein>
<feature type="domain" description="PTM/DIR17-like Tudor" evidence="3">
    <location>
        <begin position="535"/>
        <end position="580"/>
    </location>
</feature>
<dbReference type="OrthoDB" id="498381at2759"/>
<organism evidence="4 5">
    <name type="scientific">Seminavis robusta</name>
    <dbReference type="NCBI Taxonomy" id="568900"/>
    <lineage>
        <taxon>Eukaryota</taxon>
        <taxon>Sar</taxon>
        <taxon>Stramenopiles</taxon>
        <taxon>Ochrophyta</taxon>
        <taxon>Bacillariophyta</taxon>
        <taxon>Bacillariophyceae</taxon>
        <taxon>Bacillariophycidae</taxon>
        <taxon>Naviculales</taxon>
        <taxon>Naviculaceae</taxon>
        <taxon>Seminavis</taxon>
    </lineage>
</organism>
<keyword evidence="4" id="KW-0547">Nucleotide-binding</keyword>
<accession>A0A9N8EBY2</accession>
<feature type="region of interest" description="Disordered" evidence="1">
    <location>
        <begin position="585"/>
        <end position="607"/>
    </location>
</feature>
<evidence type="ECO:0000256" key="1">
    <source>
        <dbReference type="SAM" id="MobiDB-lite"/>
    </source>
</evidence>
<reference evidence="4" key="1">
    <citation type="submission" date="2020-06" db="EMBL/GenBank/DDBJ databases">
        <authorList>
            <consortium name="Plant Systems Biology data submission"/>
        </authorList>
    </citation>
    <scope>NUCLEOTIDE SEQUENCE</scope>
    <source>
        <strain evidence="4">D6</strain>
    </source>
</reference>
<proteinExistence type="predicted"/>
<keyword evidence="5" id="KW-1185">Reference proteome</keyword>
<dbReference type="GO" id="GO:0004386">
    <property type="term" value="F:helicase activity"/>
    <property type="evidence" value="ECO:0007669"/>
    <property type="project" value="UniProtKB-KW"/>
</dbReference>
<dbReference type="InterPro" id="IPR047365">
    <property type="entry name" value="Tudor_AtPTM-like"/>
</dbReference>
<evidence type="ECO:0000313" key="5">
    <source>
        <dbReference type="Proteomes" id="UP001153069"/>
    </source>
</evidence>
<dbReference type="Pfam" id="PF03457">
    <property type="entry name" value="HA"/>
    <property type="match status" value="5"/>
</dbReference>
<feature type="domain" description="Helicase-associated" evidence="2">
    <location>
        <begin position="258"/>
        <end position="320"/>
    </location>
</feature>
<keyword evidence="4" id="KW-0378">Hydrolase</keyword>
<dbReference type="Gene3D" id="6.10.140.530">
    <property type="match status" value="5"/>
</dbReference>
<feature type="domain" description="Helicase-associated" evidence="2">
    <location>
        <begin position="20"/>
        <end position="78"/>
    </location>
</feature>
<dbReference type="Gene3D" id="2.30.30.140">
    <property type="match status" value="1"/>
</dbReference>
<name>A0A9N8EBY2_9STRA</name>
<dbReference type="Proteomes" id="UP001153069">
    <property type="component" value="Unassembled WGS sequence"/>
</dbReference>
<evidence type="ECO:0000259" key="2">
    <source>
        <dbReference type="Pfam" id="PF03457"/>
    </source>
</evidence>
<keyword evidence="4" id="KW-0347">Helicase</keyword>
<gene>
    <name evidence="4" type="ORF">SEMRO_867_G213130.1</name>
</gene>
<feature type="domain" description="Helicase-associated" evidence="2">
    <location>
        <begin position="419"/>
        <end position="479"/>
    </location>
</feature>
<evidence type="ECO:0000259" key="3">
    <source>
        <dbReference type="Pfam" id="PF21743"/>
    </source>
</evidence>
<dbReference type="PANTHER" id="PTHR33418:SF1">
    <property type="entry name" value="HELICASE-ASSOCIATED DOMAIN-CONTAINING PROTEIN"/>
    <property type="match status" value="1"/>
</dbReference>
<feature type="domain" description="Helicase-associated" evidence="2">
    <location>
        <begin position="88"/>
        <end position="155"/>
    </location>
</feature>
<dbReference type="EMBL" id="CAICTM010000866">
    <property type="protein sequence ID" value="CAB9517590.1"/>
    <property type="molecule type" value="Genomic_DNA"/>
</dbReference>
<sequence>MADQYKSKGAGSPYEHKTKRSWEESFQALARYHEKNGDCAVPMGHEKDPALGQWVHAQRVHQDSLTHYQKLRLMKLGFDFKTRQQHKDKLWRAQYERLIVFKSIFGHTRIPQRTKCEEMKPWAEELGTWVTCQRGRAKKNTFPPWQRSMLDDISFEYKQSHPKRHPTMKMDKMKKGDDLATPVNYRGGNPYERAWYEKYNRLVKFKNENGHTIVPIQNKKDQELGRWVSAQRVAYHRNQLLRKRTRLLDKIGFIWDAHERNWYEKYNRLVKFRNENGHTMVPTHQKKDRELGHWVSTQRNCFQQNKMPPERKRLLDNLGFTWDASQLPWNQQLKRVIQFKAVHGHLEIPRGYGNTGLGYGLCDQKDKAPNGELATKPAEKLLSIGVELRGGYSALKRSCGHVNQCCLEGKSQSSPNSREELWQENLQKFAAYKAQHGFFPPRVAGAYDSLNGWGRTQQTRERNGVLPPHQRAQLDSIGFWDCNLQSQKVKKKASSDDNHDSNMAEGCRNNQRQTFEQHEQHEQQSEDEGPYYPVGARFYKLFAGSRAFQGEIMSFDGSHYTVWYEDGDEEHLKPKDLEEVYFILSEDGGSNGESDDNVEIDQKAQST</sequence>